<name>A0A9Q0DTG6_9TELE</name>
<dbReference type="Pfam" id="PF24871">
    <property type="entry name" value="Piezo_TM1-24"/>
    <property type="match status" value="2"/>
</dbReference>
<evidence type="ECO:0000256" key="1">
    <source>
        <dbReference type="SAM" id="MobiDB-lite"/>
    </source>
</evidence>
<evidence type="ECO:0000313" key="5">
    <source>
        <dbReference type="Proteomes" id="UP001148018"/>
    </source>
</evidence>
<feature type="transmembrane region" description="Helical" evidence="2">
    <location>
        <begin position="370"/>
        <end position="387"/>
    </location>
</feature>
<dbReference type="PANTHER" id="PTHR47049">
    <property type="entry name" value="PIEZO-TYPE MECHANOSENSITIVE ION CHANNEL HOMOLOG"/>
    <property type="match status" value="1"/>
</dbReference>
<feature type="transmembrane region" description="Helical" evidence="2">
    <location>
        <begin position="666"/>
        <end position="698"/>
    </location>
</feature>
<gene>
    <name evidence="4" type="ORF">NHX12_003907</name>
</gene>
<dbReference type="GO" id="GO:0016020">
    <property type="term" value="C:membrane"/>
    <property type="evidence" value="ECO:0007669"/>
    <property type="project" value="InterPro"/>
</dbReference>
<dbReference type="OrthoDB" id="303066at2759"/>
<evidence type="ECO:0000313" key="4">
    <source>
        <dbReference type="EMBL" id="KAJ3594600.1"/>
    </source>
</evidence>
<dbReference type="InterPro" id="IPR056769">
    <property type="entry name" value="Piezo_TM1-24"/>
</dbReference>
<accession>A0A9Q0DTG6</accession>
<feature type="transmembrane region" description="Helical" evidence="2">
    <location>
        <begin position="448"/>
        <end position="469"/>
    </location>
</feature>
<feature type="transmembrane region" description="Helical" evidence="2">
    <location>
        <begin position="704"/>
        <end position="726"/>
    </location>
</feature>
<feature type="domain" description="Piezo TM1-24" evidence="3">
    <location>
        <begin position="269"/>
        <end position="416"/>
    </location>
</feature>
<dbReference type="InterPro" id="IPR027272">
    <property type="entry name" value="Piezo"/>
</dbReference>
<feature type="compositionally biased region" description="Basic residues" evidence="1">
    <location>
        <begin position="432"/>
        <end position="441"/>
    </location>
</feature>
<proteinExistence type="predicted"/>
<organism evidence="4 5">
    <name type="scientific">Muraenolepis orangiensis</name>
    <name type="common">Patagonian moray cod</name>
    <dbReference type="NCBI Taxonomy" id="630683"/>
    <lineage>
        <taxon>Eukaryota</taxon>
        <taxon>Metazoa</taxon>
        <taxon>Chordata</taxon>
        <taxon>Craniata</taxon>
        <taxon>Vertebrata</taxon>
        <taxon>Euteleostomi</taxon>
        <taxon>Actinopterygii</taxon>
        <taxon>Neopterygii</taxon>
        <taxon>Teleostei</taxon>
        <taxon>Neoteleostei</taxon>
        <taxon>Acanthomorphata</taxon>
        <taxon>Zeiogadaria</taxon>
        <taxon>Gadariae</taxon>
        <taxon>Gadiformes</taxon>
        <taxon>Muraenolepidoidei</taxon>
        <taxon>Muraenolepididae</taxon>
        <taxon>Muraenolepis</taxon>
    </lineage>
</organism>
<evidence type="ECO:0000259" key="3">
    <source>
        <dbReference type="Pfam" id="PF24871"/>
    </source>
</evidence>
<keyword evidence="2" id="KW-0812">Transmembrane</keyword>
<reference evidence="4" key="1">
    <citation type="submission" date="2022-07" db="EMBL/GenBank/DDBJ databases">
        <title>Chromosome-level genome of Muraenolepis orangiensis.</title>
        <authorList>
            <person name="Kim J."/>
        </authorList>
    </citation>
    <scope>NUCLEOTIDE SEQUENCE</scope>
    <source>
        <strain evidence="4">KU_S4_2022</strain>
        <tissue evidence="4">Muscle</tissue>
    </source>
</reference>
<feature type="transmembrane region" description="Helical" evidence="2">
    <location>
        <begin position="299"/>
        <end position="319"/>
    </location>
</feature>
<protein>
    <recommendedName>
        <fullName evidence="3">Piezo TM1-24 domain-containing protein</fullName>
    </recommendedName>
</protein>
<feature type="domain" description="Piezo TM1-24" evidence="3">
    <location>
        <begin position="448"/>
        <end position="794"/>
    </location>
</feature>
<dbReference type="GO" id="GO:0008381">
    <property type="term" value="F:mechanosensitive monoatomic ion channel activity"/>
    <property type="evidence" value="ECO:0007669"/>
    <property type="project" value="InterPro"/>
</dbReference>
<feature type="compositionally biased region" description="Basic and acidic residues" evidence="1">
    <location>
        <begin position="412"/>
        <end position="431"/>
    </location>
</feature>
<dbReference type="Proteomes" id="UP001148018">
    <property type="component" value="Unassembled WGS sequence"/>
</dbReference>
<keyword evidence="5" id="KW-1185">Reference proteome</keyword>
<dbReference type="PANTHER" id="PTHR47049:SF6">
    <property type="entry name" value="PIEZO-TYPE MECHANOSENSITIVE ION CHANNEL COMPONENT"/>
    <property type="match status" value="1"/>
</dbReference>
<feature type="transmembrane region" description="Helical" evidence="2">
    <location>
        <begin position="540"/>
        <end position="561"/>
    </location>
</feature>
<evidence type="ECO:0000256" key="2">
    <source>
        <dbReference type="SAM" id="Phobius"/>
    </source>
</evidence>
<feature type="region of interest" description="Disordered" evidence="1">
    <location>
        <begin position="395"/>
        <end position="441"/>
    </location>
</feature>
<dbReference type="AlphaFoldDB" id="A0A9Q0DTG6"/>
<keyword evidence="2" id="KW-1133">Transmembrane helix</keyword>
<sequence length="801" mass="85884">MKLLWSLSIHRLTSTCGEMGGGGLPSCVEMGGGGLRPCGEMGGGGLRPCVEMGGGGLRPCVEMGGGGLRPCVEMGGGGLPPCGEMGGGGLRPCGEMGGGGLRPCVEMGGGGLPPCVEMGGGGLRPCGEMGGGGLRPCVEMGGGGLRPCGEMGGGGLRPCGEMGGGGLRPCVEMGGGGLPPCVEMGGGGLRPCGEMGGGGLRPCGEMGGGGLRPCGEMGGGGLPPCVEMGGGGLRPCVEMGGGGLRSCGEMGGGGLRPCGEMGGGGLRPYNGLSFVYLVYLLLIPLFAEPTSTTMQGHTGRLLQSLCFTSMTFVLFHIIYQITVNSLLATHSIKAAEINCSMWEKSIRQIGFESVIGADAGNGIRVFLPDIGMFLTGLAVWLVCRSLVQRRPPEDMAQDNAHFQSEELEEEEKLSLEDRGERGVQSEGDHRKSDHHGRKGGGHHLAGPYSCMCVLMAIFSAGHLSVLYLYQFQFFQEAIHPNDTIARADVVVRGLHHRRPKGRISSLPERGRGGFETSVHVSDCACTWKLIMNADLHWNHFVNPVMLLLLYYTLATLIRLWLQEPIEQLELLPTQDFSTSEGPNETSFEFTTTDNGPVSVDLYSTPHYKMDQSTTLDPDLSEKKRECVYEVSLPSDLEGEKKGEGEDGAGPPSAVVTVFRFVMKQSYICALIAMMAWSITYVSWLTFVFLLWSCLLWMVRDRRRYAMLTSPFMVMYGNLLITLQYIFSFETLNTVPGFFIHKEVSFSELGSKTEEILCLLSFWLLLRQTLMERQDKLSRQDTALSDVVVDQDKAKGQQLHDL</sequence>
<keyword evidence="2" id="KW-0472">Membrane</keyword>
<comment type="caution">
    <text evidence="4">The sequence shown here is derived from an EMBL/GenBank/DDBJ whole genome shotgun (WGS) entry which is preliminary data.</text>
</comment>
<feature type="transmembrane region" description="Helical" evidence="2">
    <location>
        <begin position="269"/>
        <end position="287"/>
    </location>
</feature>
<dbReference type="EMBL" id="JANIIK010000111">
    <property type="protein sequence ID" value="KAJ3594600.1"/>
    <property type="molecule type" value="Genomic_DNA"/>
</dbReference>